<proteinExistence type="predicted"/>
<accession>A0ACC2UJY1</accession>
<evidence type="ECO:0000313" key="2">
    <source>
        <dbReference type="Proteomes" id="UP001165960"/>
    </source>
</evidence>
<reference evidence="1" key="1">
    <citation type="submission" date="2022-04" db="EMBL/GenBank/DDBJ databases">
        <title>Genome of the entomopathogenic fungus Entomophthora muscae.</title>
        <authorList>
            <person name="Elya C."/>
            <person name="Lovett B.R."/>
            <person name="Lee E."/>
            <person name="Macias A.M."/>
            <person name="Hajek A.E."/>
            <person name="De Bivort B.L."/>
            <person name="Kasson M.T."/>
            <person name="De Fine Licht H.H."/>
            <person name="Stajich J.E."/>
        </authorList>
    </citation>
    <scope>NUCLEOTIDE SEQUENCE</scope>
    <source>
        <strain evidence="1">Berkeley</strain>
    </source>
</reference>
<dbReference type="EMBL" id="QTSX02000335">
    <property type="protein sequence ID" value="KAJ9087155.1"/>
    <property type="molecule type" value="Genomic_DNA"/>
</dbReference>
<gene>
    <name evidence="1" type="ORF">DSO57_1036071</name>
</gene>
<protein>
    <submittedName>
        <fullName evidence="1">Uncharacterized protein</fullName>
    </submittedName>
</protein>
<organism evidence="1 2">
    <name type="scientific">Entomophthora muscae</name>
    <dbReference type="NCBI Taxonomy" id="34485"/>
    <lineage>
        <taxon>Eukaryota</taxon>
        <taxon>Fungi</taxon>
        <taxon>Fungi incertae sedis</taxon>
        <taxon>Zoopagomycota</taxon>
        <taxon>Entomophthoromycotina</taxon>
        <taxon>Entomophthoromycetes</taxon>
        <taxon>Entomophthorales</taxon>
        <taxon>Entomophthoraceae</taxon>
        <taxon>Entomophthora</taxon>
    </lineage>
</organism>
<evidence type="ECO:0000313" key="1">
    <source>
        <dbReference type="EMBL" id="KAJ9087155.1"/>
    </source>
</evidence>
<name>A0ACC2UJY1_9FUNG</name>
<dbReference type="Proteomes" id="UP001165960">
    <property type="component" value="Unassembled WGS sequence"/>
</dbReference>
<keyword evidence="2" id="KW-1185">Reference proteome</keyword>
<sequence length="86" mass="9481">MGPASRPWALLGKFLSYITSLLGPWAVHPQVPKSPIGWIPEIASIINELTSMYTHFKTPFLPLTDSGMSSTQSDPLCHSVYLLSDH</sequence>
<comment type="caution">
    <text evidence="1">The sequence shown here is derived from an EMBL/GenBank/DDBJ whole genome shotgun (WGS) entry which is preliminary data.</text>
</comment>